<gene>
    <name evidence="3" type="ORF">BWGOE8_12150</name>
</gene>
<accession>A0A1E8BBM3</accession>
<dbReference type="EMBL" id="LXLT01000018">
    <property type="protein sequence ID" value="OFD82630.1"/>
    <property type="molecule type" value="Genomic_DNA"/>
</dbReference>
<organism evidence="3 4">
    <name type="scientific">Bacillus mycoides</name>
    <dbReference type="NCBI Taxonomy" id="1405"/>
    <lineage>
        <taxon>Bacteria</taxon>
        <taxon>Bacillati</taxon>
        <taxon>Bacillota</taxon>
        <taxon>Bacilli</taxon>
        <taxon>Bacillales</taxon>
        <taxon>Bacillaceae</taxon>
        <taxon>Bacillus</taxon>
        <taxon>Bacillus cereus group</taxon>
    </lineage>
</organism>
<dbReference type="AlphaFoldDB" id="A0A1E8BBM3"/>
<reference evidence="3 4" key="1">
    <citation type="submission" date="2016-05" db="EMBL/GenBank/DDBJ databases">
        <title>Bacillus thuringiensis and Bacillus weihenstephanensis as novel biocontrol agents of wilt causing Verticillium species.</title>
        <authorList>
            <person name="Hollensteiner J."/>
            <person name="Wemheuer F."/>
            <person name="Harting R."/>
            <person name="Kolarzyk A."/>
            <person name="Diaz-Valerio S."/>
            <person name="Poehlein A."/>
            <person name="Brzuszkiewicz E."/>
            <person name="Nesemann K."/>
            <person name="Braus-Stromeyer S."/>
            <person name="Braus G."/>
            <person name="Daniel R."/>
            <person name="Liesegang H."/>
        </authorList>
    </citation>
    <scope>NUCLEOTIDE SEQUENCE [LARGE SCALE GENOMIC DNA]</scope>
    <source>
        <strain evidence="3 4">GOE8</strain>
    </source>
</reference>
<dbReference type="RefSeq" id="WP_070141293.1">
    <property type="nucleotide sequence ID" value="NZ_LXLT01000018.1"/>
</dbReference>
<protein>
    <submittedName>
        <fullName evidence="3">Peptidase G2</fullName>
    </submittedName>
</protein>
<dbReference type="Gene3D" id="4.10.80.40">
    <property type="entry name" value="succinate dehydrogenase protein domain"/>
    <property type="match status" value="1"/>
</dbReference>
<evidence type="ECO:0000313" key="4">
    <source>
        <dbReference type="Proteomes" id="UP000175706"/>
    </source>
</evidence>
<dbReference type="Gene3D" id="2.40.300.10">
    <property type="entry name" value="Head decoration protein D"/>
    <property type="match status" value="1"/>
</dbReference>
<feature type="region of interest" description="Disordered" evidence="1">
    <location>
        <begin position="110"/>
        <end position="133"/>
    </location>
</feature>
<proteinExistence type="predicted"/>
<dbReference type="InterPro" id="IPR011049">
    <property type="entry name" value="Serralysin-like_metalloprot_C"/>
</dbReference>
<dbReference type="PATRIC" id="fig|86662.25.peg.1193"/>
<evidence type="ECO:0000313" key="3">
    <source>
        <dbReference type="EMBL" id="OFD82630.1"/>
    </source>
</evidence>
<dbReference type="Proteomes" id="UP000175706">
    <property type="component" value="Unassembled WGS sequence"/>
</dbReference>
<evidence type="ECO:0000256" key="1">
    <source>
        <dbReference type="SAM" id="MobiDB-lite"/>
    </source>
</evidence>
<name>A0A1E8BBM3_BACMY</name>
<dbReference type="Pfam" id="PF11962">
    <property type="entry name" value="Peptidase_G2"/>
    <property type="match status" value="1"/>
</dbReference>
<dbReference type="Gene3D" id="2.150.10.10">
    <property type="entry name" value="Serralysin-like metalloprotease, C-terminal"/>
    <property type="match status" value="1"/>
</dbReference>
<evidence type="ECO:0000259" key="2">
    <source>
        <dbReference type="Pfam" id="PF11962"/>
    </source>
</evidence>
<comment type="caution">
    <text evidence="3">The sequence shown here is derived from an EMBL/GenBank/DDBJ whole genome shotgun (WGS) entry which is preliminary data.</text>
</comment>
<feature type="domain" description="Peptidase G2 IMC autoproteolytic cleavage" evidence="2">
    <location>
        <begin position="351"/>
        <end position="524"/>
    </location>
</feature>
<dbReference type="SUPFAM" id="SSF101967">
    <property type="entry name" value="Adhesin YadA, collagen-binding domain"/>
    <property type="match status" value="1"/>
</dbReference>
<sequence>MKKKRSKQKRNFSPLYHPIYGINNWCSIRAAAIEEIEEREEIKTGKTRGTYISLENAVMRRIIDNRKIKALQKKKRLSHNNEPILESKNLQENINKEIPETIKEKIQAEIPRASKEKAQAEIPRASKEKAQTEIPKAIKEKVQAEIPKAIKEKAQAEIPKAIKEKAQTEIPKTIKEKAQAEIPTNIIQQVTKIKEELTLTNDIKKEDSTIIHPPILSPTPAENEKVARYAYKEGLHSTADGIASHAEGFLTHTEGAFSHAEGSKTKATGHSSHSEGSETTAGGSYSHAEGKHAIALGEAAHAEGTATIANGFSSHAEGNHTSTANFAGSHIMGRFGTAEEAYSWFIANGTSETDHNIGAKWLAHNGEMYIDGASYNASGTDFAQMFETVDHRPIDVGYFVTFSREEKIRKATSNDSFILGISSATPALIGNSGALSWQKRYETDSFGKRQYTRTNKQEIQPLLNTEWDPACKYISRKDRTEWLPVGLIGQMLVHDDGTCEPHGYCRPNDDGIATKAESGFFVIKRTGENQILILFR</sequence>
<dbReference type="InterPro" id="IPR021865">
    <property type="entry name" value="Peptidase_G2"/>
</dbReference>
<feature type="region of interest" description="Disordered" evidence="1">
    <location>
        <begin position="257"/>
        <end position="286"/>
    </location>
</feature>